<dbReference type="Gene3D" id="3.40.50.1110">
    <property type="entry name" value="SGNH hydrolase"/>
    <property type="match status" value="1"/>
</dbReference>
<dbReference type="InterPro" id="IPR051058">
    <property type="entry name" value="GDSL_Est/Lipase"/>
</dbReference>
<dbReference type="GO" id="GO:0016787">
    <property type="term" value="F:hydrolase activity"/>
    <property type="evidence" value="ECO:0007669"/>
    <property type="project" value="UniProtKB-KW"/>
</dbReference>
<dbReference type="AlphaFoldDB" id="A0A1R3JAV9"/>
<keyword evidence="3" id="KW-1185">Reference proteome</keyword>
<name>A0A1R3JAV9_9ROSI</name>
<dbReference type="InterPro" id="IPR036514">
    <property type="entry name" value="SGNH_hydro_sf"/>
</dbReference>
<proteinExistence type="predicted"/>
<evidence type="ECO:0000256" key="1">
    <source>
        <dbReference type="ARBA" id="ARBA00022801"/>
    </source>
</evidence>
<organism evidence="2 3">
    <name type="scientific">Corchorus olitorius</name>
    <dbReference type="NCBI Taxonomy" id="93759"/>
    <lineage>
        <taxon>Eukaryota</taxon>
        <taxon>Viridiplantae</taxon>
        <taxon>Streptophyta</taxon>
        <taxon>Embryophyta</taxon>
        <taxon>Tracheophyta</taxon>
        <taxon>Spermatophyta</taxon>
        <taxon>Magnoliopsida</taxon>
        <taxon>eudicotyledons</taxon>
        <taxon>Gunneridae</taxon>
        <taxon>Pentapetalae</taxon>
        <taxon>rosids</taxon>
        <taxon>malvids</taxon>
        <taxon>Malvales</taxon>
        <taxon>Malvaceae</taxon>
        <taxon>Grewioideae</taxon>
        <taxon>Apeibeae</taxon>
        <taxon>Corchorus</taxon>
    </lineage>
</organism>
<sequence length="109" mass="12129">MDNLMRNLSCEIKDLKYSLGNAVEMTMNVINYPQLFNFTDVKSACCGNGTLNAQAFCTPKAKLCPKRHKYLFWDLFHPTQAASKLAAFTLYGGGPQFVTPINFAQLAQA</sequence>
<dbReference type="PANTHER" id="PTHR45648:SF17">
    <property type="entry name" value="GDSL ESTERASE_LIPASE"/>
    <property type="match status" value="1"/>
</dbReference>
<keyword evidence="1" id="KW-0378">Hydrolase</keyword>
<dbReference type="Proteomes" id="UP000187203">
    <property type="component" value="Unassembled WGS sequence"/>
</dbReference>
<evidence type="ECO:0008006" key="4">
    <source>
        <dbReference type="Google" id="ProtNLM"/>
    </source>
</evidence>
<evidence type="ECO:0000313" key="3">
    <source>
        <dbReference type="Proteomes" id="UP000187203"/>
    </source>
</evidence>
<dbReference type="PANTHER" id="PTHR45648">
    <property type="entry name" value="GDSL LIPASE/ACYLHYDROLASE FAMILY PROTEIN (AFU_ORTHOLOGUE AFUA_4G14700)"/>
    <property type="match status" value="1"/>
</dbReference>
<protein>
    <recommendedName>
        <fullName evidence="4">Lipase, GDSL</fullName>
    </recommendedName>
</protein>
<gene>
    <name evidence="2" type="ORF">COLO4_17998</name>
</gene>
<dbReference type="EMBL" id="AWUE01016404">
    <property type="protein sequence ID" value="OMO91962.1"/>
    <property type="molecule type" value="Genomic_DNA"/>
</dbReference>
<accession>A0A1R3JAV9</accession>
<comment type="caution">
    <text evidence="2">The sequence shown here is derived from an EMBL/GenBank/DDBJ whole genome shotgun (WGS) entry which is preliminary data.</text>
</comment>
<dbReference type="STRING" id="93759.A0A1R3JAV9"/>
<evidence type="ECO:0000313" key="2">
    <source>
        <dbReference type="EMBL" id="OMO91962.1"/>
    </source>
</evidence>
<reference evidence="3" key="1">
    <citation type="submission" date="2013-09" db="EMBL/GenBank/DDBJ databases">
        <title>Corchorus olitorius genome sequencing.</title>
        <authorList>
            <person name="Alam M."/>
            <person name="Haque M.S."/>
            <person name="Islam M.S."/>
            <person name="Emdad E.M."/>
            <person name="Islam M.M."/>
            <person name="Ahmed B."/>
            <person name="Halim A."/>
            <person name="Hossen Q.M.M."/>
            <person name="Hossain M.Z."/>
            <person name="Ahmed R."/>
            <person name="Khan M.M."/>
            <person name="Islam R."/>
            <person name="Rashid M.M."/>
            <person name="Khan S.A."/>
            <person name="Rahman M.S."/>
            <person name="Alam M."/>
            <person name="Yahiya A.S."/>
            <person name="Khan M.S."/>
            <person name="Azam M.S."/>
            <person name="Haque T."/>
            <person name="Lashkar M.Z.H."/>
            <person name="Akhand A.I."/>
            <person name="Morshed G."/>
            <person name="Roy S."/>
            <person name="Uddin K.S."/>
            <person name="Rabeya T."/>
            <person name="Hossain A.S."/>
            <person name="Chowdhury A."/>
            <person name="Snigdha A.R."/>
            <person name="Mortoza M.S."/>
            <person name="Matin S.A."/>
            <person name="Hoque S.M.E."/>
            <person name="Islam M.K."/>
            <person name="Roy D.K."/>
            <person name="Haider R."/>
            <person name="Moosa M.M."/>
            <person name="Elias S.M."/>
            <person name="Hasan A.M."/>
            <person name="Jahan S."/>
            <person name="Shafiuddin M."/>
            <person name="Mahmood N."/>
            <person name="Shommy N.S."/>
        </authorList>
    </citation>
    <scope>NUCLEOTIDE SEQUENCE [LARGE SCALE GENOMIC DNA]</scope>
    <source>
        <strain evidence="3">cv. O-4</strain>
    </source>
</reference>
<dbReference type="OrthoDB" id="1600564at2759"/>